<organism evidence="1 2">
    <name type="scientific">Aquarana catesbeiana</name>
    <name type="common">American bullfrog</name>
    <name type="synonym">Rana catesbeiana</name>
    <dbReference type="NCBI Taxonomy" id="8400"/>
    <lineage>
        <taxon>Eukaryota</taxon>
        <taxon>Metazoa</taxon>
        <taxon>Chordata</taxon>
        <taxon>Craniata</taxon>
        <taxon>Vertebrata</taxon>
        <taxon>Euteleostomi</taxon>
        <taxon>Amphibia</taxon>
        <taxon>Batrachia</taxon>
        <taxon>Anura</taxon>
        <taxon>Neobatrachia</taxon>
        <taxon>Ranoidea</taxon>
        <taxon>Ranidae</taxon>
        <taxon>Aquarana</taxon>
    </lineage>
</organism>
<sequence length="58" mass="6483">MTFMSPGCGTMTGCIFWQVRLNPGQHSPVFLPRFLPPQLRLLKPNLGLPGSNMWRSPA</sequence>
<accession>A0A2G9Q3Q6</accession>
<evidence type="ECO:0000313" key="2">
    <source>
        <dbReference type="Proteomes" id="UP000228934"/>
    </source>
</evidence>
<gene>
    <name evidence="1" type="ORF">AB205_0207560</name>
</gene>
<dbReference type="EMBL" id="KZ369376">
    <property type="protein sequence ID" value="PIO10236.1"/>
    <property type="molecule type" value="Genomic_DNA"/>
</dbReference>
<protein>
    <submittedName>
        <fullName evidence="1">Uncharacterized protein</fullName>
    </submittedName>
</protein>
<evidence type="ECO:0000313" key="1">
    <source>
        <dbReference type="EMBL" id="PIO10236.1"/>
    </source>
</evidence>
<proteinExistence type="predicted"/>
<reference evidence="2" key="1">
    <citation type="journal article" date="2017" name="Nat. Commun.">
        <title>The North American bullfrog draft genome provides insight into hormonal regulation of long noncoding RNA.</title>
        <authorList>
            <person name="Hammond S.A."/>
            <person name="Warren R.L."/>
            <person name="Vandervalk B.P."/>
            <person name="Kucuk E."/>
            <person name="Khan H."/>
            <person name="Gibb E.A."/>
            <person name="Pandoh P."/>
            <person name="Kirk H."/>
            <person name="Zhao Y."/>
            <person name="Jones M."/>
            <person name="Mungall A.J."/>
            <person name="Coope R."/>
            <person name="Pleasance S."/>
            <person name="Moore R.A."/>
            <person name="Holt R.A."/>
            <person name="Round J.M."/>
            <person name="Ohora S."/>
            <person name="Walle B.V."/>
            <person name="Veldhoen N."/>
            <person name="Helbing C.C."/>
            <person name="Birol I."/>
        </authorList>
    </citation>
    <scope>NUCLEOTIDE SEQUENCE [LARGE SCALE GENOMIC DNA]</scope>
</reference>
<dbReference type="Proteomes" id="UP000228934">
    <property type="component" value="Unassembled WGS sequence"/>
</dbReference>
<keyword evidence="2" id="KW-1185">Reference proteome</keyword>
<dbReference type="AlphaFoldDB" id="A0A2G9Q3Q6"/>
<name>A0A2G9Q3Q6_AQUCT</name>